<protein>
    <submittedName>
        <fullName evidence="1">Uncharacterized protein</fullName>
    </submittedName>
</protein>
<dbReference type="AlphaFoldDB" id="K1UEP9"/>
<comment type="caution">
    <text evidence="1">The sequence shown here is derived from an EMBL/GenBank/DDBJ whole genome shotgun (WGS) entry which is preliminary data.</text>
</comment>
<accession>K1UEP9</accession>
<feature type="non-terminal residue" evidence="1">
    <location>
        <position position="1"/>
    </location>
</feature>
<name>K1UEP9_9ZZZZ</name>
<evidence type="ECO:0000313" key="1">
    <source>
        <dbReference type="EMBL" id="EKC80548.1"/>
    </source>
</evidence>
<reference evidence="1" key="1">
    <citation type="journal article" date="2013" name="Environ. Microbiol.">
        <title>Microbiota from the distal guts of lean and obese adolescents exhibit partial functional redundancy besides clear differences in community structure.</title>
        <authorList>
            <person name="Ferrer M."/>
            <person name="Ruiz A."/>
            <person name="Lanza F."/>
            <person name="Haange S.B."/>
            <person name="Oberbach A."/>
            <person name="Till H."/>
            <person name="Bargiela R."/>
            <person name="Campoy C."/>
            <person name="Segura M.T."/>
            <person name="Richter M."/>
            <person name="von Bergen M."/>
            <person name="Seifert J."/>
            <person name="Suarez A."/>
        </authorList>
    </citation>
    <scope>NUCLEOTIDE SEQUENCE</scope>
</reference>
<dbReference type="EMBL" id="AJWY01000887">
    <property type="protein sequence ID" value="EKC80548.1"/>
    <property type="molecule type" value="Genomic_DNA"/>
</dbReference>
<sequence>DVYMTSRYDMHYDHAYFGLFGNEAIKNIQKENDKFQPTVHEAIIHSHMTDEVYPKDQGNYGWGKELNTYLGAWQHLDGLEEKTMLNWSERENVLTPYSMRQGPFKYNLKDQALRKYSTEYYNWIASFSKVNEVFYKHETNSIGSLATVTASSENSSDSRWDDQSAVKAVDGIADG</sequence>
<feature type="non-terminal residue" evidence="1">
    <location>
        <position position="175"/>
    </location>
</feature>
<gene>
    <name evidence="1" type="ORF">LEA_01267</name>
</gene>
<organism evidence="1">
    <name type="scientific">human gut metagenome</name>
    <dbReference type="NCBI Taxonomy" id="408170"/>
    <lineage>
        <taxon>unclassified sequences</taxon>
        <taxon>metagenomes</taxon>
        <taxon>organismal metagenomes</taxon>
    </lineage>
</organism>
<proteinExistence type="predicted"/>